<dbReference type="SUPFAM" id="SSF52777">
    <property type="entry name" value="CoA-dependent acyltransferases"/>
    <property type="match status" value="14"/>
</dbReference>
<dbReference type="Pfam" id="PF00550">
    <property type="entry name" value="PP-binding"/>
    <property type="match status" value="7"/>
</dbReference>
<dbReference type="SMART" id="SM00823">
    <property type="entry name" value="PKS_PP"/>
    <property type="match status" value="7"/>
</dbReference>
<evidence type="ECO:0000256" key="5">
    <source>
        <dbReference type="ARBA" id="ARBA00022598"/>
    </source>
</evidence>
<dbReference type="GO" id="GO:0043041">
    <property type="term" value="P:amino acid activation for nonribosomal peptide biosynthetic process"/>
    <property type="evidence" value="ECO:0007669"/>
    <property type="project" value="TreeGrafter"/>
</dbReference>
<dbReference type="SUPFAM" id="SSF56801">
    <property type="entry name" value="Acetyl-CoA synthetase-like"/>
    <property type="match status" value="7"/>
</dbReference>
<dbReference type="FunFam" id="3.40.50.12780:FF:000012">
    <property type="entry name" value="Non-ribosomal peptide synthetase"/>
    <property type="match status" value="7"/>
</dbReference>
<dbReference type="Gene3D" id="3.30.300.30">
    <property type="match status" value="7"/>
</dbReference>
<dbReference type="GO" id="GO:0005829">
    <property type="term" value="C:cytosol"/>
    <property type="evidence" value="ECO:0007669"/>
    <property type="project" value="TreeGrafter"/>
</dbReference>
<dbReference type="CDD" id="cd17643">
    <property type="entry name" value="A_NRPS_Cytc1-like"/>
    <property type="match status" value="1"/>
</dbReference>
<dbReference type="FunFam" id="3.30.559.10:FF:000012">
    <property type="entry name" value="Non-ribosomal peptide synthetase"/>
    <property type="match status" value="6"/>
</dbReference>
<feature type="domain" description="Carrier" evidence="6">
    <location>
        <begin position="7260"/>
        <end position="7334"/>
    </location>
</feature>
<dbReference type="InterPro" id="IPR010071">
    <property type="entry name" value="AA_adenyl_dom"/>
</dbReference>
<dbReference type="NCBIfam" id="NF003417">
    <property type="entry name" value="PRK04813.1"/>
    <property type="match status" value="7"/>
</dbReference>
<dbReference type="InterPro" id="IPR036736">
    <property type="entry name" value="ACP-like_sf"/>
</dbReference>
<sequence length="7913" mass="860547">MPAQKGIWFECQISHEAALSYNTTTVLGLRGALDHAALARALQQVVDRHAALRSVVEADGEHQRVLPAVEVGLPVVDFSREADRDAAIGQWFVDNNHRPMDPGHGPLVRACLLRKGEAEHLLAITFHHVIIDGYSQEIVLQELAACYRAACRGGAPGLPAASPFREQVERHQAYLSSDRYQQDRAYWRGQFGSLPPSLELSGRHARPSAPSHRARRHHLTIDGERYARLQQLSRKLGGTLFMTMLAGVAVLLQRLSRQAQMVIGVPMVVGRAEGSEASLVGCTLNLVPVRCDGSGDPSFAEFLGRIKRSVLEAHAHADYPFGHLLRDLDLRASQRRPLAPVLFNLNRSLALPQFDALQAWLEQSPISFSPDDLTIDVMQLPDRLQVMFQYQEVLFEHEAIERMAAQFVQLLDGIVADPACSIGRLALLSAEERRQIVDVWNAGEPVPEPSETLHAVFEAQVRRTPEAIAVEHEGWRVSYAELNARANRVAHALIGLGVGPDARVGLCAERSVELVVGLLGILKAGGGYVPLDPSYPQDRLAYMLEDSAPVAVLAQSNTREQLGALSVPVLDLESPLEGEAEHDPQVTGLESHHLAYVIYTSGSTGQPKGVLVEHRQVARLFTSTQPWFGFGAEDVWTLFHSFAFDFSVWELFGALLHGGRLVVVPKLTARSPQAFYALLCEAGVTVLNQTPSAFRQLMAAQQEAPEARHRLRQVILGGEALEVGALRPWYERAENAGTQLANMYGITETTVHVSYRALEAADAQGTGSPIGRRIPDLRVYVLDAHGEPVPVGVTGEMYIGGAGVARGYLNRPELTAARFVVNPFHGEGRERMYRTGDLGRWLPDGSLEYQGRADAQVKLRGFRIELGEIEARLSQCAGVREAVVTVREDVPGEQRLVAYYVSGEAIEAQALREQLQASLPEYMVPAAYVRLEHLPLTPNGKLDRKGFPAPEGQAYASTAYEAPQGEVEQTLAGIWQTLLGVERVGRHDDFFALGGHSLQAVRLVTQVRVQLGAELGLTALFAQPSLSAVAQAIVRGQGSALQAITAADRSEALPLSFAQQRLWLLAQMEGGSEAYHIPVGLRLKGELDEDALGRALDRIVARHEALRTRFEVQEGQAIQRVASADVGFALDRVDLQGQADREQTLAALSEREANTPFDLEQGPLIRGCLVKLGEQEHVLLITMHHIVSDGWSQGVLARELGALYEAYRSGGEDPLPALPIQYADYAVWQRRWLEGGELQRQGAYWEQALAGVPTLLSLPTDRARPAQQDYAGGSVEVVFDETLSADLKRLSQRHGTTLFMTVLAGWSALLSRLSGQEEVVVGSPVANRTRSEVEGLIGFFVNTLALRVDVGSATVSELLDRVKAKVLEAQAHQDLPFEQVVERVKPVRSLSHSPIFQAVFSWHNTEAVDLSLRALSLESLARENATAKLDIQLELAEADGRIVGTLNYATALFERSTAQRYADYLRRMLQAMVADDGQQVGRIALLGEAERAQVLQAWNATERAWPAATLPALFEAQVMRTPDAVALKHADQQVSYRELDARANRLAHHLRELGVAADVLVGLCVDRSIEMIVGLLGILKAGGAYVPLDPDYPQARLAYIFQDAMLSVLVSKRALAQRLPIAWTQVVELDDAEPAWADYPPTPPQVRGEPGQLAYVIYTSGSTGQPKGVAVTHQGLASLVYSQCERFGVSSQSRVLQFASISFDAAVSEIGMGLLCGACLVLAPAQALMPGAALTHLLDRERITHVTLPPAVLALMPEQALPADCHLIVAGEACPASLVRLWSEGRTMINAYGPTEATVCATMSRALTAQDAPSIGGPIGNVRVYVLDAYLQPVPVGVTGELYIAGSGLARGYWQRAGLTAERFMANPFASGERMYKTGDLGRWLPDGSLAYQGRADAQVKLRGFRIELGEIEARLSQCAGVSEAVVTMREDVPGEQRLVAYYVSDEAIEAQTLREQLQASLPEYMVPAAYVRLERLPLTPNGKLDRKELPAPEGQAYASTAYEAPQGEVEVALAGIWQTLLGVERVGRHDDFFALGGHSLQAVRLVAQVRTQLGAELGLTELFAQPSLSAVAQAIVRGQGSALPAITVADRGEALPLSFAQQRLWFLAQMEGGSEAYHIPVGLRLKGELDEDALRRALDRIVARHEALRTRFEVQEGQAVQLIVPADVGLTLEWVDLSTEEASEHQLGLQAEAEARTPFDLEQGPLIRGRLVKLGEQEHVLLITMHHIVSDGWSQGVLARELGTLYEAYRAGNADPLPALPIQYADYAVWQRRWLESGELQRQGAYWEQALAGAPTLLGLPTDRARPPQQDYAGGSVEVVFDAELSTGLRTLSQRHGTTLFMTVLAGWSALLSRLSGQEEVVVGSPVANRTRSEVESLIGFFVNTLALRVEVSGATVSELLGRVKAKVLEAQAHQDLPFEQVVERVRPVRSLSHSPVFQAALSWLNTEAVGLSLELEGLTIEGVDAGQAAAKFDLTLELRETSEGLAGSLDYATALFDRETIERYLGYLQRLLAAMVENDSQQVSRIGLLDKDERAQLLESWNETAAPYPQASTIHGLFEAQVRRTPEAIAVEHEGQQVSYAELNARANRVAHALIGLGVGQDARVGLCVERSVELVVGLLGILKAGGGYVPLDPSYPQDRLTYMLEDSAPVAVLTQGLVREQLGMLSVPVLDLDGPLEEAEHDPQVTGLEPHHLAYVIYTSGSTGRPKGVMNEHRGVVNRLWWAQQTYRLDASDRVLQKTPFGFDVSVWELFWPLLAGARLVMARPEGHKDPAYLAATIEQAGITTLHFVPSMLQLFLDQVEAGRCQGLRRMLCSGEALPHALQQRSLARFPHSELHNLYGPTEAAIDVTAWRCNAESHPGVVPIGRPIANTQIYVLDAHRQPVPLGVTGEIYIGGVGVARGYLNRPELTAERFVVNPFHGEGRERMYRTGDLGRWLPDGSLAYQGRADAQVKLRGFRIELGEIEARLLQCAGVSEAVVTMREDVPGEQRLVAYYVSGEAIEAQTLREQLQASLPEYMVPAAYVRLEHLPLTPNGKLDRKGLPAPDGQAYASAAYEAPQGEVEQTLAGIWQTLLGVERVGRHDDFFALGGHSLQAVRLVAQVRTQLGAELGLTELFAQPSLSAVAQAIVRGQGTALPAITVADRGEPLPLSFAQQRLWFLAQMEGGSEAYHIPVGLRLKGELDEDALRRSLDRIVARHEALRTRFVAEDGQAVQRVASADAGLPLDWVDLSTEAVPEHQLGLLAEAEARAPFDLEQGPLIRGCLVKLGEQEHVLLITMHHIVSDGWSQGVLARELGSLYEAYRSGGEDPLPALPIQYADYAVWQRRWLEGGELQRQGTYWEQALAGAPTLLSVPTDRARPPQQDYAGGSVEVIFDEALSAGLRKLSQRHGTTLFMTVLAGWSALLSRLSGQEGVVVGSPVANRTRSEVEGLIGFFVNTLALRVEVGSATVSELLGRVKSRVLEAQAHQDLPFEQVVERVRPVRSLSHSPVFQAALSWLNTEAMVLKLDGLTIEHLADESYTAKFDLSLALREHDGRIAGSLDYATALFDRETIERYLGYLHRLLKAMAADDSQEVNRIALLDEGERAQLLDSWNETAAPYPEASTIHGLFEAQVRRTPEAIAVEHEGQQVSYAELNARANRVAHALIGLGVGPDARVGLCAERSVELVIGLLGILKAGGGYVPLDPSYPQDRLTYMLEDSAPVAVLAQSNTREQLGALSVPVLDLDGPLEEAEHDPQVTGLEPHHLAYVIYTSGSTGRPKGVMVEHRGLSNLLDWYLEDLGLCSEDTVLLVSSYSFDLTQKNILGPLLAGGRLHLAGPFVPDALVAQIRREDITHINLSPSAFHALIDAAGAEGLGGLRRVVLGGEPIQPARLQALPEPRPCFINSYGPTECSDVVAWHTLDAELDRYRAASVPLGRSVRNVRLYVLDAHRQPVPTGVAGEIYIGGAGVGRGYRNLPELTGACFLADPFHGEGQARMYKTGDLGRWLANGSLEYLGRSDDQVKLRGFRVELGEIGASLARCDGVREAAVLAREDAPGEPRLVAYYIAEPGAEVEASALRRHMQAQLPEHMVPAAYVRLEHLPLTPNGKLDRKGLPAPDGQAYASTAYEAPQGEVEQTLAGIWQTLLGVERVGRHDDFFALGGHSLQAVRLVAQVRTQLGAELGLTELFAHPSLSAAAQAIVRGQGSALPAITVADRSGPLPLSFAQQRLWFLAQMEGGREAYHIPVGLRLKGELDEDALRRSLDRIVARHEALRTRFEVQEGAAVQRMAPADVGLTLDWVDLSAEAVPEHQLGLQAEAEARAPFDLEQGPLIRGRLVKLGEQEHVLLITMHHIVSDGWSQGVLARELGTLYEAYRAGNADPLPALPIQYADYAVWQRRWLEGAELQRQGAYWEQALAGAPTLLSLPTDRARPAQQDYAGGSVEVVFDEALSAGLRKLSQRHGTTLFMTVLAGWSALLSRLSGQEEVVVGSPVANRTRSEVEGLIGVFVNTLALRVEVGGATVSELLGSVKAKVLEAQTHQDLPFEQVVERVRPVRSLSHSPVFQAALLWQNTEALVLELDGLTIEHLADESYTAKFDLSLALHEHGGRIAGSLDYATALFDRATVERYLGYLQHLLQAMAADDAAEIGKVSLLPEAERHQQIDGWNRTQAAYASASTLPGLVEAQAARTPDAIAVEHGTSKLSYRELDRQANRLAHRLIAQGVVPDARVGLCVERGLPMVIGVLGILKAGGSYVPLDPSYPRDRLAYMLEDSAPVAVVAQSGTRDRLGDRPVAVVDLDDGGWQAEPSHRPEVAGLSSHHAAYVIYTSGSTGRPKGVTVEHRQVVNLLESMRGLLAMTEADRWLAVTTLGFDIAGLELYLPLISGAVVVVLDREASRNAQSLSAALEGSGATVMQATPSTWRLLLESGWSGRPGLKALCGGEALPGELAGRLRTRVGRLWNVYGPTETTIWSSAREVDATDAGQGVVPIGRPIANTQMYVLDAYRQPVPLGVTGEVYIGGAGVARGYLNRPELTAERFVVNPFHSEGRERMYRTGDLGRWLPDGSLEYQGRADAQVKLRGFRIELGEIEARLSQCAGVSEAVVALREDAPGEPRLVAYYVSGEAIEAQTLREQLQSRLPEYMVPAAYVRLEHLPLTPNGKLDRKGLPAPEGQAYASTAYEAPQGEVEQTLAGIWQTLLAVERVGRHDDFFALGGHSLQAVRLVAQVRTQLGAELGLTELFAQPSLSAVAQAIVRGRGRALPAITVADRSGPLPLSFAQQRLWFLAQMEGGSEAYHIPVGLRLKGELDEDALRRALDRIVARHEALRTRFEVQEGQAVQRVASADVGFALDCVDLQGQADREQALATLSEREANTPFDLEQGPLIRGRLVKLGEQEHVLLITMHHIVSDGWSQGVLARELGTLYEAYRAGNADPLPALPIQYADYAVWQRRWLEGGELQRQGTYWEQALVGAPTLLSLPTDRARPPQQDYAGGSVEVVFDAELSTGLRTLSQRHGTTLFMTVLAGWSALLSRLSGQEEVVVGSPVANRTRSEVEGLIGFFVNTLALRVEVGSATVSELLGRVKAKVLEAQAHQDLPFEQVVERVRPVRSLSHSPVFQAALSWLNTEAVGLSLELDGLTIEGVGAGQAAAKFDLTLELRETSEGLTGSLDYATALFDRATIERYLGYLQRLLKAMAADDSQEVNRIALLDEGERTQLLESWNETKAPYPQASTIHSLFEAQVRRTPEAIAVEHEGRQVSYAELNARANRVAHALIGLGVGPDARVGLCAERSVELVVGLLGILKAGGGYVPLDPSYPQDRLAYMLEDSAPVAVLAQSNTREQLGALSVPVLDLDGPLEEAEHDPQVTGLEPHHLAYVIYTSGSTGRPKGVVVEHRNTVNFLAWAARAFPPASLARALFSTSLNFDLSVFECFAPLTTGGRIDIVVNVLALGDGTHDVRLINTVPSALSALLESSGLDPAVEVVNVAGEALKRELVERLFAQTQARRLYNLYGPSETTTYSSWVCMDRQTGFQAHIGRPIANTQIYVLDAYRQPVPLGVTGEIYIGGAGVARGYLNRPELTAERFVVNPFHGEGRERMYRTGDLGRWLPDGSLEYQGRADAQVKLRGFRIELGEIEARLSQCAGVSEAVVTMREDVPGEQRLVAYYVSGEAIEAQTLREQLQASLPEYMVPAAYVRLERLPLTPNGKLDRKALPAPEGQAYASTAYEAPQGEVEVALAGIWQTLLGVERVGRHDDFFALGGHSLQAVRLVAQVRTQLGAELGLTELFAQPSLSAVAQAIVRGQGTALPAITVADRGEPLPLSFAQQRLWFLAQMEGGSEAYHIPVGLRLKGELDEEALRRALDRIVARHEALRTRFEVQEGQAVQRVASADVGLTLEWVDLSTEEASEHQLGLLAEAEARAPFDLEQGPLIRGRLVKLGEQEHVLLITMHHIVSDGWSQGVLARELGSLYEAYRAGNADPLPALPIQYADYAVWQRRWLEGGELQRQGTYWEQALAGAPTLLSLPTDRARPAQQDYAGGSVEVIFDETLSAGLRKLSQRHGTTLFMTVLAGWSALLSRLSGQEEVVVGSPVANRTRSEVEGLIGFFVNTLALRVEVGGVTVSELLGRVKSRVLEAQAHQDLPFEQVVERVRPVRSLSHSPVFQAALSWLNTEAVGLSLELEGLTIEGVDAGQAAAKFDLTLELRETSEGLAGSLDYATALFDRATIERYLGYLQRLLAAMVENDSQQVSRIALLDEDERVRLLESWNETAAPYPQASTIHGLFEAQVRRTPEAIAVEHEGRQVSYAELNARANRVAHALIGLGVGPDARVGLCAERSVELVVGLLGILKAGGGYVPLDPSYPQDRLAYMLEDSAPVAVLAQSNTREQLGALSVPVLDLASPLEGEAEHDPQVEALKPHHLAYVIYTSGSTGQPKGVEATIAGLANRLQWFLRDVLTEAPVTALKTSIGFVDAVTETLGTLLAGGSLVVFDNAAVKDLSVFARRLRQTGVSHLVVVPSLLKYLLQSGEPRLDGLRTLVCSGERLAPELARQCLAAYPQVRLLNFYGSSEVNGDATFYRYAGPEHVPAHSVIGRPIANTQIYILDAYGAPVPIGVPGEIHVGGACVARGYLHRPGLTAERFVADPFHGDGRARMYRTGDLGCWQADGNIVYLGRNDHQVKLRGFRIEPGEIEARLAGCEGVREAVVLIRDDGVGEPRLVAYYSGPAALPAQALRAQLQAALPAYMVPAAYVYLERMPLTSSGKLNRHALPQPTAGAYAQHSYEAPRSGIETRLASIWQALLGVETIGRHDDFFALGGNSLQAVRLIGLLAKADCRVTLTQLLQHPNIASLAAVAERDGMRTRDQAVPVRTTGSQRPLFLVHEITGLDGYFTQLGAWIDADIPVYGLPAVGWGEPQLRTIEGLAKRLKAAMRAVQPHGPYRLAGWSFGGVLAYEIAIQLIGEDEDVEFLGLLDTRQPALVSGGKPKWAAENRPHHAQLLELCLAYWQQHSPGGPESAKLAGLAGVEDFSALLERCRAQALLAPDLADVTEPDLWHVLDRIVAHGDAQANYTVFPMPLKLHLFVAAHEQRDDEPPPHKRWLGWNAILPDTQLQRIVVPGTHQSMVLEHAQVLGEALSAALHAAAGQPQPALQEARYTPLLTIDAGSHRRESIVCIPGAGDGVVRFMHLAEALGGARPLYGMQPRGVDGWRVPHGTVEAAAAAYVRALDAGQVARGIHLIGHSFGGWVALEMALQLQAAGRAVASLTLLDCEAPGSEAGWLGRTYTATEALAKFVEAVELALGRSLGIDPARLHAADEAEQWRLIHAGMVGAGLIPRRSQPGTLRGPIRTFGAALRTPYRPGRLYTGPVRLVLADDPALSREANEREQCRTVSELRGWAPDLVAWRGPGNHFSLLTPPYVQQVAAWWEGLRAEEGVQPVT</sequence>
<dbReference type="InterPro" id="IPR001031">
    <property type="entry name" value="Thioesterase"/>
</dbReference>
<dbReference type="Gene3D" id="3.30.559.30">
    <property type="entry name" value="Nonribosomal peptide synthetase, condensation domain"/>
    <property type="match status" value="7"/>
</dbReference>
<dbReference type="Gene3D" id="3.40.50.980">
    <property type="match status" value="14"/>
</dbReference>
<dbReference type="InterPro" id="IPR000873">
    <property type="entry name" value="AMP-dep_synth/lig_dom"/>
</dbReference>
<dbReference type="FunFam" id="3.30.300.30:FF:000010">
    <property type="entry name" value="Enterobactin synthetase component F"/>
    <property type="match status" value="7"/>
</dbReference>
<dbReference type="InterPro" id="IPR006162">
    <property type="entry name" value="Ppantetheine_attach_site"/>
</dbReference>
<dbReference type="GO" id="GO:0009366">
    <property type="term" value="C:enterobactin synthetase complex"/>
    <property type="evidence" value="ECO:0007669"/>
    <property type="project" value="TreeGrafter"/>
</dbReference>
<dbReference type="PANTHER" id="PTHR45527">
    <property type="entry name" value="NONRIBOSOMAL PEPTIDE SYNTHETASE"/>
    <property type="match status" value="1"/>
</dbReference>
<dbReference type="FunFam" id="3.30.559.30:FF:000001">
    <property type="entry name" value="Non-ribosomal peptide synthetase"/>
    <property type="match status" value="1"/>
</dbReference>
<evidence type="ECO:0000256" key="3">
    <source>
        <dbReference type="ARBA" id="ARBA00022450"/>
    </source>
</evidence>
<comment type="similarity">
    <text evidence="2">Belongs to the ATP-dependent AMP-binding enzyme family.</text>
</comment>
<dbReference type="PANTHER" id="PTHR45527:SF1">
    <property type="entry name" value="FATTY ACID SYNTHASE"/>
    <property type="match status" value="1"/>
</dbReference>
<evidence type="ECO:0000256" key="4">
    <source>
        <dbReference type="ARBA" id="ARBA00022553"/>
    </source>
</evidence>
<dbReference type="EMBL" id="LN899825">
    <property type="protein sequence ID" value="CUV34192.1"/>
    <property type="molecule type" value="Genomic_DNA"/>
</dbReference>
<dbReference type="InterPro" id="IPR045851">
    <property type="entry name" value="AMP-bd_C_sf"/>
</dbReference>
<organism evidence="7">
    <name type="scientific">Ralstonia solanacearum</name>
    <name type="common">Pseudomonas solanacearum</name>
    <dbReference type="NCBI Taxonomy" id="305"/>
    <lineage>
        <taxon>Bacteria</taxon>
        <taxon>Pseudomonadati</taxon>
        <taxon>Pseudomonadota</taxon>
        <taxon>Betaproteobacteria</taxon>
        <taxon>Burkholderiales</taxon>
        <taxon>Burkholderiaceae</taxon>
        <taxon>Ralstonia</taxon>
        <taxon>Ralstonia solanacearum species complex</taxon>
    </lineage>
</organism>
<dbReference type="CDD" id="cd17652">
    <property type="entry name" value="A_NRPS_CmdD_like"/>
    <property type="match status" value="1"/>
</dbReference>
<dbReference type="NCBIfam" id="NF004282">
    <property type="entry name" value="PRK05691.1"/>
    <property type="match status" value="7"/>
</dbReference>
<dbReference type="PROSITE" id="PS50075">
    <property type="entry name" value="CARRIER"/>
    <property type="match status" value="7"/>
</dbReference>
<keyword evidence="4" id="KW-0597">Phosphoprotein</keyword>
<dbReference type="NCBIfam" id="TIGR01733">
    <property type="entry name" value="AA-adenyl-dom"/>
    <property type="match status" value="7"/>
</dbReference>
<feature type="domain" description="Carrier" evidence="6">
    <location>
        <begin position="962"/>
        <end position="1037"/>
    </location>
</feature>
<dbReference type="GO" id="GO:0072330">
    <property type="term" value="P:monocarboxylic acid biosynthetic process"/>
    <property type="evidence" value="ECO:0007669"/>
    <property type="project" value="UniProtKB-ARBA"/>
</dbReference>
<evidence type="ECO:0000313" key="7">
    <source>
        <dbReference type="EMBL" id="CUV34192.1"/>
    </source>
</evidence>
<feature type="domain" description="Carrier" evidence="6">
    <location>
        <begin position="5162"/>
        <end position="5237"/>
    </location>
</feature>
<dbReference type="SUPFAM" id="SSF47336">
    <property type="entry name" value="ACP-like"/>
    <property type="match status" value="7"/>
</dbReference>
<dbReference type="FunFam" id="1.10.1200.10:FF:000016">
    <property type="entry name" value="Non-ribosomal peptide synthase"/>
    <property type="match status" value="2"/>
</dbReference>
<name>A0A0S4VIN2_RALSL</name>
<comment type="cofactor">
    <cofactor evidence="1">
        <name>pantetheine 4'-phosphate</name>
        <dbReference type="ChEBI" id="CHEBI:47942"/>
    </cofactor>
</comment>
<dbReference type="FunFam" id="1.10.1200.10:FF:000005">
    <property type="entry name" value="Nonribosomal peptide synthetase 1"/>
    <property type="match status" value="5"/>
</dbReference>
<keyword evidence="3" id="KW-0596">Phosphopantetheine</keyword>
<reference evidence="7" key="1">
    <citation type="submission" date="2015-10" db="EMBL/GenBank/DDBJ databases">
        <authorList>
            <person name="Gilbert D.G."/>
        </authorList>
    </citation>
    <scope>NUCLEOTIDE SEQUENCE</scope>
    <source>
        <strain evidence="7">Phyl III-seqv23</strain>
    </source>
</reference>
<protein>
    <submittedName>
        <fullName evidence="7">Putative non ribosomal peptide synthetase protein (Modular protein)</fullName>
    </submittedName>
</protein>
<dbReference type="InterPro" id="IPR025110">
    <property type="entry name" value="AMP-bd_C"/>
</dbReference>
<accession>A0A0S4VIN2</accession>
<dbReference type="SUPFAM" id="SSF53474">
    <property type="entry name" value="alpha/beta-Hydrolases"/>
    <property type="match status" value="2"/>
</dbReference>
<dbReference type="Pfam" id="PF00975">
    <property type="entry name" value="Thioesterase"/>
    <property type="match status" value="2"/>
</dbReference>
<dbReference type="Gene3D" id="2.30.38.10">
    <property type="entry name" value="Luciferase, Domain 3"/>
    <property type="match status" value="7"/>
</dbReference>
<feature type="domain" description="Carrier" evidence="6">
    <location>
        <begin position="2005"/>
        <end position="2080"/>
    </location>
</feature>
<dbReference type="InterPro" id="IPR001242">
    <property type="entry name" value="Condensation_dom"/>
</dbReference>
<feature type="domain" description="Carrier" evidence="6">
    <location>
        <begin position="4111"/>
        <end position="4186"/>
    </location>
</feature>
<dbReference type="GO" id="GO:0031177">
    <property type="term" value="F:phosphopantetheine binding"/>
    <property type="evidence" value="ECO:0007669"/>
    <property type="project" value="InterPro"/>
</dbReference>
<dbReference type="Gene3D" id="1.10.1200.10">
    <property type="entry name" value="ACP-like"/>
    <property type="match status" value="7"/>
</dbReference>
<gene>
    <name evidence="7" type="ORF">TD1301_v1_820004</name>
</gene>
<dbReference type="CDD" id="cd19531">
    <property type="entry name" value="LCL_NRPS-like"/>
    <property type="match status" value="7"/>
</dbReference>
<dbReference type="CDD" id="cd12116">
    <property type="entry name" value="A_NRPS_Ta1_like"/>
    <property type="match status" value="1"/>
</dbReference>
<dbReference type="InterPro" id="IPR029058">
    <property type="entry name" value="AB_hydrolase_fold"/>
</dbReference>
<dbReference type="GO" id="GO:0009239">
    <property type="term" value="P:enterobactin biosynthetic process"/>
    <property type="evidence" value="ECO:0007669"/>
    <property type="project" value="TreeGrafter"/>
</dbReference>
<keyword evidence="5" id="KW-0436">Ligase</keyword>
<dbReference type="GO" id="GO:0047527">
    <property type="term" value="F:2,3-dihydroxybenzoate-serine ligase activity"/>
    <property type="evidence" value="ECO:0007669"/>
    <property type="project" value="TreeGrafter"/>
</dbReference>
<dbReference type="FunFam" id="3.40.50.980:FF:000002">
    <property type="entry name" value="Enterobactin synthetase component F"/>
    <property type="match status" value="2"/>
</dbReference>
<dbReference type="Pfam" id="PF00668">
    <property type="entry name" value="Condensation"/>
    <property type="match status" value="7"/>
</dbReference>
<proteinExistence type="inferred from homology"/>
<dbReference type="Gene3D" id="3.40.50.1820">
    <property type="entry name" value="alpha/beta hydrolase"/>
    <property type="match status" value="2"/>
</dbReference>
<feature type="domain" description="Carrier" evidence="6">
    <location>
        <begin position="6206"/>
        <end position="6281"/>
    </location>
</feature>
<dbReference type="Gene3D" id="3.30.559.10">
    <property type="entry name" value="Chloramphenicol acetyltransferase-like domain"/>
    <property type="match status" value="7"/>
</dbReference>
<dbReference type="CDD" id="cd05930">
    <property type="entry name" value="A_NRPS"/>
    <property type="match status" value="3"/>
</dbReference>
<dbReference type="InterPro" id="IPR020806">
    <property type="entry name" value="PKS_PP-bd"/>
</dbReference>
<dbReference type="Pfam" id="PF13193">
    <property type="entry name" value="AMP-binding_C"/>
    <property type="match status" value="7"/>
</dbReference>
<dbReference type="PROSITE" id="PS00455">
    <property type="entry name" value="AMP_BINDING"/>
    <property type="match status" value="7"/>
</dbReference>
<dbReference type="InterPro" id="IPR023213">
    <property type="entry name" value="CAT-like_dom_sf"/>
</dbReference>
<dbReference type="InterPro" id="IPR020845">
    <property type="entry name" value="AMP-binding_CS"/>
</dbReference>
<evidence type="ECO:0000256" key="1">
    <source>
        <dbReference type="ARBA" id="ARBA00001957"/>
    </source>
</evidence>
<evidence type="ECO:0000256" key="2">
    <source>
        <dbReference type="ARBA" id="ARBA00006432"/>
    </source>
</evidence>
<dbReference type="FunFam" id="3.40.50.980:FF:000001">
    <property type="entry name" value="Non-ribosomal peptide synthetase"/>
    <property type="match status" value="7"/>
</dbReference>
<feature type="domain" description="Carrier" evidence="6">
    <location>
        <begin position="3059"/>
        <end position="3134"/>
    </location>
</feature>
<evidence type="ECO:0000259" key="6">
    <source>
        <dbReference type="PROSITE" id="PS50075"/>
    </source>
</evidence>
<dbReference type="FunFam" id="2.30.38.10:FF:000001">
    <property type="entry name" value="Non-ribosomal peptide synthetase PvdI"/>
    <property type="match status" value="6"/>
</dbReference>
<dbReference type="PROSITE" id="PS00012">
    <property type="entry name" value="PHOSPHOPANTETHEINE"/>
    <property type="match status" value="7"/>
</dbReference>
<dbReference type="Pfam" id="PF00501">
    <property type="entry name" value="AMP-binding"/>
    <property type="match status" value="7"/>
</dbReference>
<dbReference type="InterPro" id="IPR009081">
    <property type="entry name" value="PP-bd_ACP"/>
</dbReference>